<evidence type="ECO:0000313" key="2">
    <source>
        <dbReference type="Proteomes" id="UP000000426"/>
    </source>
</evidence>
<proteinExistence type="predicted"/>
<organism evidence="1 2">
    <name type="scientific">Pseudomonas syringae pv. syringae (strain B728a)</name>
    <dbReference type="NCBI Taxonomy" id="205918"/>
    <lineage>
        <taxon>Bacteria</taxon>
        <taxon>Pseudomonadati</taxon>
        <taxon>Pseudomonadota</taxon>
        <taxon>Gammaproteobacteria</taxon>
        <taxon>Pseudomonadales</taxon>
        <taxon>Pseudomonadaceae</taxon>
        <taxon>Pseudomonas</taxon>
        <taxon>Pseudomonas syringae</taxon>
    </lineage>
</organism>
<name>Q4ZSR0_PSEU2</name>
<evidence type="ECO:0000313" key="1">
    <source>
        <dbReference type="EMBL" id="AAY37812.1"/>
    </source>
</evidence>
<gene>
    <name evidence="1" type="ordered locus">Psyr_2773</name>
</gene>
<accession>Q4ZSR0</accession>
<protein>
    <submittedName>
        <fullName evidence="1">Uncharacterized protein</fullName>
    </submittedName>
</protein>
<dbReference type="Proteomes" id="UP000000426">
    <property type="component" value="Chromosome"/>
</dbReference>
<dbReference type="OrthoDB" id="7067873at2"/>
<dbReference type="HOGENOM" id="CLU_1347986_0_0_6"/>
<dbReference type="KEGG" id="psb:Psyr_2773"/>
<dbReference type="AlphaFoldDB" id="Q4ZSR0"/>
<dbReference type="RefSeq" id="WP_011267960.1">
    <property type="nucleotide sequence ID" value="NC_007005.1"/>
</dbReference>
<dbReference type="EMBL" id="CP000075">
    <property type="protein sequence ID" value="AAY37812.1"/>
    <property type="molecule type" value="Genomic_DNA"/>
</dbReference>
<dbReference type="STRING" id="205918.Psyr_2773"/>
<reference evidence="1 2" key="1">
    <citation type="journal article" date="2005" name="Proc. Natl. Acad. Sci. U.S.A.">
        <title>Comparison of the complete genome sequences of Pseudomonas syringae pv. syringae B728a and pv. tomato DC3000.</title>
        <authorList>
            <person name="Feil H."/>
            <person name="Feil W.S."/>
            <person name="Chain P."/>
            <person name="Larimer F."/>
            <person name="Dibartolo G."/>
            <person name="Copeland A."/>
            <person name="Lykidis A."/>
            <person name="Trong S."/>
            <person name="Nolan M."/>
            <person name="Goltsman E."/>
            <person name="Thiel J."/>
            <person name="Malfatti S."/>
            <person name="Loper J.E."/>
            <person name="Lapidus A."/>
            <person name="Detter J.C."/>
            <person name="Land M."/>
            <person name="Richardson P.M."/>
            <person name="Kyrpides N.C."/>
            <person name="Ivanova N."/>
            <person name="Lindow S.E."/>
        </authorList>
    </citation>
    <scope>NUCLEOTIDE SEQUENCE [LARGE SCALE GENOMIC DNA]</scope>
    <source>
        <strain evidence="1 2">B728a</strain>
    </source>
</reference>
<sequence length="203" mass="23065">MEANSYFRGAKNHLVRGKKLFARGAQKPEYYFYSALELRFGIESRYREYLEHQKDVTAKKKQGWQIAALGREVERAFAGCVQEVNIKIFSDGFPLLLCKYTPVTPGLSAIGERLGNYLHAPKSDDLRELHQWDDLERMLWEGFTLLEYSCSGNLLGVPMRAPGGKQLTFNMTADEDQKSVVKALFEKGSDILMDVSYAEPLAL</sequence>